<name>A0ACB9E3R0_CICIN</name>
<organism evidence="1 2">
    <name type="scientific">Cichorium intybus</name>
    <name type="common">Chicory</name>
    <dbReference type="NCBI Taxonomy" id="13427"/>
    <lineage>
        <taxon>Eukaryota</taxon>
        <taxon>Viridiplantae</taxon>
        <taxon>Streptophyta</taxon>
        <taxon>Embryophyta</taxon>
        <taxon>Tracheophyta</taxon>
        <taxon>Spermatophyta</taxon>
        <taxon>Magnoliopsida</taxon>
        <taxon>eudicotyledons</taxon>
        <taxon>Gunneridae</taxon>
        <taxon>Pentapetalae</taxon>
        <taxon>asterids</taxon>
        <taxon>campanulids</taxon>
        <taxon>Asterales</taxon>
        <taxon>Asteraceae</taxon>
        <taxon>Cichorioideae</taxon>
        <taxon>Cichorieae</taxon>
        <taxon>Cichoriinae</taxon>
        <taxon>Cichorium</taxon>
    </lineage>
</organism>
<evidence type="ECO:0000313" key="1">
    <source>
        <dbReference type="EMBL" id="KAI3753584.1"/>
    </source>
</evidence>
<accession>A0ACB9E3R0</accession>
<protein>
    <submittedName>
        <fullName evidence="1">Uncharacterized protein</fullName>
    </submittedName>
</protein>
<evidence type="ECO:0000313" key="2">
    <source>
        <dbReference type="Proteomes" id="UP001055811"/>
    </source>
</evidence>
<gene>
    <name evidence="1" type="ORF">L2E82_25642</name>
</gene>
<dbReference type="EMBL" id="CM042012">
    <property type="protein sequence ID" value="KAI3753584.1"/>
    <property type="molecule type" value="Genomic_DNA"/>
</dbReference>
<dbReference type="Proteomes" id="UP001055811">
    <property type="component" value="Linkage Group LG04"/>
</dbReference>
<keyword evidence="2" id="KW-1185">Reference proteome</keyword>
<reference evidence="2" key="1">
    <citation type="journal article" date="2022" name="Mol. Ecol. Resour.">
        <title>The genomes of chicory, endive, great burdock and yacon provide insights into Asteraceae palaeo-polyploidization history and plant inulin production.</title>
        <authorList>
            <person name="Fan W."/>
            <person name="Wang S."/>
            <person name="Wang H."/>
            <person name="Wang A."/>
            <person name="Jiang F."/>
            <person name="Liu H."/>
            <person name="Zhao H."/>
            <person name="Xu D."/>
            <person name="Zhang Y."/>
        </authorList>
    </citation>
    <scope>NUCLEOTIDE SEQUENCE [LARGE SCALE GENOMIC DNA]</scope>
    <source>
        <strain evidence="2">cv. Punajuju</strain>
    </source>
</reference>
<reference evidence="1 2" key="2">
    <citation type="journal article" date="2022" name="Mol. Ecol. Resour.">
        <title>The genomes of chicory, endive, great burdock and yacon provide insights into Asteraceae paleo-polyploidization history and plant inulin production.</title>
        <authorList>
            <person name="Fan W."/>
            <person name="Wang S."/>
            <person name="Wang H."/>
            <person name="Wang A."/>
            <person name="Jiang F."/>
            <person name="Liu H."/>
            <person name="Zhao H."/>
            <person name="Xu D."/>
            <person name="Zhang Y."/>
        </authorList>
    </citation>
    <scope>NUCLEOTIDE SEQUENCE [LARGE SCALE GENOMIC DNA]</scope>
    <source>
        <strain evidence="2">cv. Punajuju</strain>
        <tissue evidence="1">Leaves</tissue>
    </source>
</reference>
<sequence>MFFSTFNQLTHGLCYNGRRLRPGGKRGGGIQACQRTPSTHTNTLDSPVLIYNPHRPDDQPPPPPPPNTTVTITINISVALIRARRS</sequence>
<proteinExistence type="predicted"/>
<comment type="caution">
    <text evidence="1">The sequence shown here is derived from an EMBL/GenBank/DDBJ whole genome shotgun (WGS) entry which is preliminary data.</text>
</comment>